<feature type="transmembrane region" description="Helical" evidence="1">
    <location>
        <begin position="52"/>
        <end position="68"/>
    </location>
</feature>
<dbReference type="RefSeq" id="WP_203552319.1">
    <property type="nucleotide sequence ID" value="NZ_JACAOD020000009.1"/>
</dbReference>
<evidence type="ECO:0000313" key="3">
    <source>
        <dbReference type="Proteomes" id="UP001195571"/>
    </source>
</evidence>
<protein>
    <submittedName>
        <fullName evidence="2">Uncharacterized protein</fullName>
    </submittedName>
</protein>
<reference evidence="2" key="1">
    <citation type="submission" date="2021-04" db="EMBL/GenBank/DDBJ databases">
        <title>Genomic features of Candidatus Phytoplasma meliae isolate ChTYXIII (1SrXIII-G).</title>
        <authorList>
            <person name="Fernandez F.D."/>
            <person name="Conci L.R."/>
        </authorList>
    </citation>
    <scope>NUCLEOTIDE SEQUENCE [LARGE SCALE GENOMIC DNA]</scope>
    <source>
        <strain evidence="2">ChTYXIII-Mo</strain>
    </source>
</reference>
<keyword evidence="1" id="KW-0472">Membrane</keyword>
<evidence type="ECO:0000313" key="2">
    <source>
        <dbReference type="EMBL" id="MBP5836055.1"/>
    </source>
</evidence>
<keyword evidence="1" id="KW-1133">Transmembrane helix</keyword>
<feature type="transmembrane region" description="Helical" evidence="1">
    <location>
        <begin position="170"/>
        <end position="188"/>
    </location>
</feature>
<dbReference type="EMBL" id="JACAOD020000009">
    <property type="protein sequence ID" value="MBP5836055.1"/>
    <property type="molecule type" value="Genomic_DNA"/>
</dbReference>
<name>A0ABS5CYK7_9MOLU</name>
<feature type="transmembrane region" description="Helical" evidence="1">
    <location>
        <begin position="194"/>
        <end position="212"/>
    </location>
</feature>
<evidence type="ECO:0000256" key="1">
    <source>
        <dbReference type="SAM" id="Phobius"/>
    </source>
</evidence>
<feature type="transmembrane region" description="Helical" evidence="1">
    <location>
        <begin position="12"/>
        <end position="32"/>
    </location>
</feature>
<organism evidence="2 3">
    <name type="scientific">Candidatus Phytoplasma meliae</name>
    <dbReference type="NCBI Taxonomy" id="1848402"/>
    <lineage>
        <taxon>Bacteria</taxon>
        <taxon>Bacillati</taxon>
        <taxon>Mycoplasmatota</taxon>
        <taxon>Mollicutes</taxon>
        <taxon>Acholeplasmatales</taxon>
        <taxon>Acholeplasmataceae</taxon>
        <taxon>Candidatus Phytoplasma</taxon>
        <taxon>16SrXIII (Mexican periwinkle virescence group)</taxon>
    </lineage>
</organism>
<sequence>MKIFFNFDLLKYLFTFLFSFKYFFFLLYDLFYNIFLTKSSFLFNYEVGWNKNFIIIFNFTKMIFIFIWEQLTTLIYPLKLFSSLFNFLIDILLIFKEVFVKIKDFISMFVTEIFSYKKFDADNSWWEKLVEVVKLIFSVTIGGLVIYFMKEIQAFILAAFSKIGDLLFKIVLRILDIFVIVLKIWLLLLKNVIIILSFVLSFLINIIYLYVFDDNKNNALIIFNN</sequence>
<dbReference type="Proteomes" id="UP001195571">
    <property type="component" value="Unassembled WGS sequence"/>
</dbReference>
<comment type="caution">
    <text evidence="2">The sequence shown here is derived from an EMBL/GenBank/DDBJ whole genome shotgun (WGS) entry which is preliminary data.</text>
</comment>
<keyword evidence="1" id="KW-0812">Transmembrane</keyword>
<gene>
    <name evidence="2" type="ORF">CHTY_002330</name>
</gene>
<accession>A0ABS5CYK7</accession>
<keyword evidence="3" id="KW-1185">Reference proteome</keyword>
<proteinExistence type="predicted"/>
<feature type="transmembrane region" description="Helical" evidence="1">
    <location>
        <begin position="80"/>
        <end position="99"/>
    </location>
</feature>
<feature type="transmembrane region" description="Helical" evidence="1">
    <location>
        <begin position="132"/>
        <end position="149"/>
    </location>
</feature>